<evidence type="ECO:0000313" key="2">
    <source>
        <dbReference type="EMBL" id="OAD72430.1"/>
    </source>
</evidence>
<dbReference type="EMBL" id="KV440983">
    <property type="protein sequence ID" value="OAD72430.1"/>
    <property type="molecule type" value="Genomic_DNA"/>
</dbReference>
<gene>
    <name evidence="2" type="ORF">PHYBLDRAFT_159150</name>
</gene>
<evidence type="ECO:0000259" key="1">
    <source>
        <dbReference type="Pfam" id="PF00582"/>
    </source>
</evidence>
<proteinExistence type="predicted"/>
<dbReference type="CDD" id="cd23659">
    <property type="entry name" value="USP_At3g01520-like"/>
    <property type="match status" value="1"/>
</dbReference>
<organism evidence="2 3">
    <name type="scientific">Phycomyces blakesleeanus (strain ATCC 8743b / DSM 1359 / FGSC 10004 / NBRC 33097 / NRRL 1555)</name>
    <dbReference type="NCBI Taxonomy" id="763407"/>
    <lineage>
        <taxon>Eukaryota</taxon>
        <taxon>Fungi</taxon>
        <taxon>Fungi incertae sedis</taxon>
        <taxon>Mucoromycota</taxon>
        <taxon>Mucoromycotina</taxon>
        <taxon>Mucoromycetes</taxon>
        <taxon>Mucorales</taxon>
        <taxon>Phycomycetaceae</taxon>
        <taxon>Phycomyces</taxon>
    </lineage>
</organism>
<dbReference type="InterPro" id="IPR006015">
    <property type="entry name" value="Universal_stress_UspA"/>
</dbReference>
<dbReference type="GeneID" id="28994831"/>
<dbReference type="RefSeq" id="XP_018290470.1">
    <property type="nucleotide sequence ID" value="XM_018433925.1"/>
</dbReference>
<dbReference type="Gene3D" id="3.40.50.620">
    <property type="entry name" value="HUPs"/>
    <property type="match status" value="1"/>
</dbReference>
<dbReference type="InParanoid" id="A0A163DMX1"/>
<dbReference type="PANTHER" id="PTHR31964">
    <property type="entry name" value="ADENINE NUCLEOTIDE ALPHA HYDROLASES-LIKE SUPERFAMILY PROTEIN"/>
    <property type="match status" value="1"/>
</dbReference>
<dbReference type="InterPro" id="IPR006016">
    <property type="entry name" value="UspA"/>
</dbReference>
<dbReference type="Proteomes" id="UP000077315">
    <property type="component" value="Unassembled WGS sequence"/>
</dbReference>
<dbReference type="OrthoDB" id="843225at2759"/>
<dbReference type="VEuPathDB" id="FungiDB:PHYBLDRAFT_159150"/>
<dbReference type="SUPFAM" id="SSF52402">
    <property type="entry name" value="Adenine nucleotide alpha hydrolases-like"/>
    <property type="match status" value="1"/>
</dbReference>
<name>A0A163DMX1_PHYB8</name>
<keyword evidence="3" id="KW-1185">Reference proteome</keyword>
<reference evidence="3" key="1">
    <citation type="submission" date="2015-06" db="EMBL/GenBank/DDBJ databases">
        <title>Expansion of signal transduction pathways in fungi by whole-genome duplication.</title>
        <authorList>
            <consortium name="DOE Joint Genome Institute"/>
            <person name="Corrochano L.M."/>
            <person name="Kuo A."/>
            <person name="Marcet-Houben M."/>
            <person name="Polaino S."/>
            <person name="Salamov A."/>
            <person name="Villalobos J.M."/>
            <person name="Alvarez M.I."/>
            <person name="Avalos J."/>
            <person name="Benito E.P."/>
            <person name="Benoit I."/>
            <person name="Burger G."/>
            <person name="Camino L.P."/>
            <person name="Canovas D."/>
            <person name="Cerda-Olmedo E."/>
            <person name="Cheng J.-F."/>
            <person name="Dominguez A."/>
            <person name="Elias M."/>
            <person name="Eslava A.P."/>
            <person name="Glaser F."/>
            <person name="Grimwood J."/>
            <person name="Gutierrez G."/>
            <person name="Heitman J."/>
            <person name="Henrissat B."/>
            <person name="Iturriaga E.A."/>
            <person name="Lang B.F."/>
            <person name="Lavin J.L."/>
            <person name="Lee S."/>
            <person name="Li W."/>
            <person name="Lindquist E."/>
            <person name="Lopez-Garcia S."/>
            <person name="Luque E.M."/>
            <person name="Marcos A.T."/>
            <person name="Martin J."/>
            <person name="McCluskey K."/>
            <person name="Medina H.R."/>
            <person name="Miralles-Duran A."/>
            <person name="Miyazaki A."/>
            <person name="Munoz-Torres E."/>
            <person name="Oguiza J.A."/>
            <person name="Ohm R."/>
            <person name="Olmedo M."/>
            <person name="Orejas M."/>
            <person name="Ortiz-Castellanos L."/>
            <person name="Pisabarro A.G."/>
            <person name="Rodriguez-Romero J."/>
            <person name="Ruiz-Herrera J."/>
            <person name="Ruiz-Vazquez R."/>
            <person name="Sanz C."/>
            <person name="Schackwitz W."/>
            <person name="Schmutz J."/>
            <person name="Shahriari M."/>
            <person name="Shelest E."/>
            <person name="Silva-Franco F."/>
            <person name="Soanes D."/>
            <person name="Syed K."/>
            <person name="Tagua V.G."/>
            <person name="Talbot N.J."/>
            <person name="Thon M."/>
            <person name="De vries R.P."/>
            <person name="Wiebenga A."/>
            <person name="Yadav J.S."/>
            <person name="Braun E.L."/>
            <person name="Baker S."/>
            <person name="Garre V."/>
            <person name="Horwitz B."/>
            <person name="Torres-Martinez S."/>
            <person name="Idnurm A."/>
            <person name="Herrera-Estrella A."/>
            <person name="Gabaldon T."/>
            <person name="Grigoriev I.V."/>
        </authorList>
    </citation>
    <scope>NUCLEOTIDE SEQUENCE [LARGE SCALE GENOMIC DNA]</scope>
    <source>
        <strain evidence="3">NRRL 1555(-)</strain>
    </source>
</reference>
<dbReference type="InterPro" id="IPR014729">
    <property type="entry name" value="Rossmann-like_a/b/a_fold"/>
</dbReference>
<dbReference type="Pfam" id="PF00582">
    <property type="entry name" value="Usp"/>
    <property type="match status" value="1"/>
</dbReference>
<dbReference type="PANTHER" id="PTHR31964:SF140">
    <property type="entry name" value="UNIVERSAL STRESS PROTEIN FAMILY PROTEIN"/>
    <property type="match status" value="1"/>
</dbReference>
<evidence type="ECO:0000313" key="3">
    <source>
        <dbReference type="Proteomes" id="UP000077315"/>
    </source>
</evidence>
<protein>
    <recommendedName>
        <fullName evidence="1">UspA domain-containing protein</fullName>
    </recommendedName>
</protein>
<sequence length="177" mass="19682">MATEAHHDVTLHSDHPELDTEGQHIDRVVFVCIEEKSGHSVLNWAVKQFIRPESDLVVLIHVRPIDIPSAPYMNTTSSGQEVPDIRREESHKMLREFAHELVSKKITCKAVSMIGDPKSEIVRKVIETKADVLIMGSRQLGAIKRAFLGSVSDYCAHNCPCTVVIAKTADTVESEEA</sequence>
<accession>A0A163DMX1</accession>
<dbReference type="PRINTS" id="PR01438">
    <property type="entry name" value="UNVRSLSTRESS"/>
</dbReference>
<feature type="domain" description="UspA" evidence="1">
    <location>
        <begin position="29"/>
        <end position="167"/>
    </location>
</feature>
<dbReference type="AlphaFoldDB" id="A0A163DMX1"/>
<dbReference type="STRING" id="763407.A0A163DMX1"/>